<evidence type="ECO:0000256" key="1">
    <source>
        <dbReference type="ARBA" id="ARBA00004651"/>
    </source>
</evidence>
<evidence type="ECO:0000256" key="2">
    <source>
        <dbReference type="ARBA" id="ARBA00022448"/>
    </source>
</evidence>
<organism evidence="10 11">
    <name type="scientific">Paenibacillus kribbensis</name>
    <dbReference type="NCBI Taxonomy" id="172713"/>
    <lineage>
        <taxon>Bacteria</taxon>
        <taxon>Bacillati</taxon>
        <taxon>Bacillota</taxon>
        <taxon>Bacilli</taxon>
        <taxon>Bacillales</taxon>
        <taxon>Paenibacillaceae</taxon>
        <taxon>Paenibacillus</taxon>
    </lineage>
</organism>
<dbReference type="InterPro" id="IPR053385">
    <property type="entry name" value="ABC_transport_permease"/>
</dbReference>
<dbReference type="SUPFAM" id="SSF161098">
    <property type="entry name" value="MetI-like"/>
    <property type="match status" value="1"/>
</dbReference>
<feature type="transmembrane region" description="Helical" evidence="8">
    <location>
        <begin position="201"/>
        <end position="222"/>
    </location>
</feature>
<evidence type="ECO:0000256" key="6">
    <source>
        <dbReference type="ARBA" id="ARBA00023136"/>
    </source>
</evidence>
<evidence type="ECO:0000256" key="7">
    <source>
        <dbReference type="ARBA" id="ARBA00024202"/>
    </source>
</evidence>
<dbReference type="STRING" id="172713.GCA_001705305_00508"/>
<dbReference type="InterPro" id="IPR000515">
    <property type="entry name" value="MetI-like"/>
</dbReference>
<keyword evidence="6 8" id="KW-0472">Membrane</keyword>
<dbReference type="GO" id="GO:0055085">
    <property type="term" value="P:transmembrane transport"/>
    <property type="evidence" value="ECO:0007669"/>
    <property type="project" value="InterPro"/>
</dbReference>
<feature type="transmembrane region" description="Helical" evidence="8">
    <location>
        <begin position="21"/>
        <end position="41"/>
    </location>
</feature>
<evidence type="ECO:0000256" key="3">
    <source>
        <dbReference type="ARBA" id="ARBA00022475"/>
    </source>
</evidence>
<evidence type="ECO:0000256" key="5">
    <source>
        <dbReference type="ARBA" id="ARBA00022989"/>
    </source>
</evidence>
<dbReference type="GO" id="GO:0005886">
    <property type="term" value="C:plasma membrane"/>
    <property type="evidence" value="ECO:0007669"/>
    <property type="project" value="UniProtKB-SubCell"/>
</dbReference>
<keyword evidence="2 8" id="KW-0813">Transport</keyword>
<evidence type="ECO:0000313" key="11">
    <source>
        <dbReference type="Proteomes" id="UP000214666"/>
    </source>
</evidence>
<dbReference type="CDD" id="cd06261">
    <property type="entry name" value="TM_PBP2"/>
    <property type="match status" value="1"/>
</dbReference>
<evidence type="ECO:0000256" key="4">
    <source>
        <dbReference type="ARBA" id="ARBA00022692"/>
    </source>
</evidence>
<sequence>MIKSSHAESREFVSPQRSRAWIVLLSTLLILAAITVIPLFAPQDPYRIQMGNRLQPISAAYWLGTDHLGRDVLSRVLTGLRTTVGTSLLILAVSLVVGVPLGLLSGFVGGWVDRIFKRVVDAFMTLPDYIFAIVLSGLLGPGLMNLIFAVTAVKWVSYARLVRSTVLAEKQKDYISLSILAGTSSLQIVMRHILPHAIGNVLVLAALDIGKIILMIASLSFLGLGPQPPIPEWGAMLNEGRAYFQMAPHLMLVPGMAVVLTVLLANMLGDKLRDQYDVKTRTEE</sequence>
<keyword evidence="11" id="KW-1185">Reference proteome</keyword>
<gene>
    <name evidence="10" type="primary">nikC</name>
    <name evidence="10" type="ORF">B4V02_11975</name>
</gene>
<feature type="transmembrane region" description="Helical" evidence="8">
    <location>
        <begin position="129"/>
        <end position="154"/>
    </location>
</feature>
<keyword evidence="3" id="KW-1003">Cell membrane</keyword>
<evidence type="ECO:0000313" key="10">
    <source>
        <dbReference type="EMBL" id="ASR47356.1"/>
    </source>
</evidence>
<dbReference type="RefSeq" id="WP_094154935.1">
    <property type="nucleotide sequence ID" value="NZ_CP020028.1"/>
</dbReference>
<dbReference type="PROSITE" id="PS50928">
    <property type="entry name" value="ABC_TM1"/>
    <property type="match status" value="1"/>
</dbReference>
<dbReference type="NCBIfam" id="NF045474">
    <property type="entry name" value="Opp2C"/>
    <property type="match status" value="1"/>
</dbReference>
<name>A0A222WMK7_9BACL</name>
<comment type="similarity">
    <text evidence="7">Belongs to the binding-protein-dependent transport system permease family. OppBC subfamily.</text>
</comment>
<protein>
    <submittedName>
        <fullName evidence="10">Nickel ABC transporter permease subunit NikC</fullName>
    </submittedName>
</protein>
<dbReference type="AlphaFoldDB" id="A0A222WMK7"/>
<evidence type="ECO:0000259" key="9">
    <source>
        <dbReference type="PROSITE" id="PS50928"/>
    </source>
</evidence>
<feature type="transmembrane region" description="Helical" evidence="8">
    <location>
        <begin position="88"/>
        <end position="108"/>
    </location>
</feature>
<dbReference type="Pfam" id="PF00528">
    <property type="entry name" value="BPD_transp_1"/>
    <property type="match status" value="1"/>
</dbReference>
<evidence type="ECO:0000256" key="8">
    <source>
        <dbReference type="RuleBase" id="RU363032"/>
    </source>
</evidence>
<feature type="transmembrane region" description="Helical" evidence="8">
    <location>
        <begin position="242"/>
        <end position="265"/>
    </location>
</feature>
<dbReference type="Proteomes" id="UP000214666">
    <property type="component" value="Chromosome"/>
</dbReference>
<comment type="subcellular location">
    <subcellularLocation>
        <location evidence="1 8">Cell membrane</location>
        <topology evidence="1 8">Multi-pass membrane protein</topology>
    </subcellularLocation>
</comment>
<dbReference type="InterPro" id="IPR035906">
    <property type="entry name" value="MetI-like_sf"/>
</dbReference>
<dbReference type="OrthoDB" id="9797472at2"/>
<proteinExistence type="inferred from homology"/>
<dbReference type="PANTHER" id="PTHR43386:SF1">
    <property type="entry name" value="D,D-DIPEPTIDE TRANSPORT SYSTEM PERMEASE PROTEIN DDPC-RELATED"/>
    <property type="match status" value="1"/>
</dbReference>
<keyword evidence="4 8" id="KW-0812">Transmembrane</keyword>
<dbReference type="KEGG" id="pkb:B4V02_11975"/>
<accession>A0A222WMK7</accession>
<reference evidence="10 11" key="1">
    <citation type="submission" date="2017-03" db="EMBL/GenBank/DDBJ databases">
        <title>Complete genome sequence of Paenibacillus Kribbensis producing bioflocculants.</title>
        <authorList>
            <person name="Lee H.-G."/>
            <person name="Oh H.-M."/>
        </authorList>
    </citation>
    <scope>NUCLEOTIDE SEQUENCE [LARGE SCALE GENOMIC DNA]</scope>
    <source>
        <strain evidence="10 11">AM49</strain>
    </source>
</reference>
<dbReference type="Gene3D" id="1.10.3720.10">
    <property type="entry name" value="MetI-like"/>
    <property type="match status" value="1"/>
</dbReference>
<dbReference type="InterPro" id="IPR050366">
    <property type="entry name" value="BP-dependent_transpt_permease"/>
</dbReference>
<feature type="domain" description="ABC transmembrane type-1" evidence="9">
    <location>
        <begin position="80"/>
        <end position="269"/>
    </location>
</feature>
<dbReference type="PANTHER" id="PTHR43386">
    <property type="entry name" value="OLIGOPEPTIDE TRANSPORT SYSTEM PERMEASE PROTEIN APPC"/>
    <property type="match status" value="1"/>
</dbReference>
<keyword evidence="5 8" id="KW-1133">Transmembrane helix</keyword>
<dbReference type="EMBL" id="CP020028">
    <property type="protein sequence ID" value="ASR47356.1"/>
    <property type="molecule type" value="Genomic_DNA"/>
</dbReference>